<dbReference type="PANTHER" id="PTHR36183:SF3">
    <property type="entry name" value="BETA-GLUCURONIDASE C-TERMINAL DOMAIN-CONTAINING PROTEIN"/>
    <property type="match status" value="1"/>
</dbReference>
<evidence type="ECO:0000313" key="2">
    <source>
        <dbReference type="EMBL" id="KAF4628039.1"/>
    </source>
</evidence>
<feature type="domain" description="Beta-glucuronidase C-terminal" evidence="1">
    <location>
        <begin position="372"/>
        <end position="475"/>
    </location>
</feature>
<protein>
    <recommendedName>
        <fullName evidence="1">Beta-glucuronidase C-terminal domain-containing protein</fullName>
    </recommendedName>
</protein>
<dbReference type="EMBL" id="JAAMPI010000870">
    <property type="protein sequence ID" value="KAF4628039.1"/>
    <property type="molecule type" value="Genomic_DNA"/>
</dbReference>
<comment type="caution">
    <text evidence="2">The sequence shown here is derived from an EMBL/GenBank/DDBJ whole genome shotgun (WGS) entry which is preliminary data.</text>
</comment>
<dbReference type="InterPro" id="IPR052974">
    <property type="entry name" value="GH79_Enzymes"/>
</dbReference>
<dbReference type="Proteomes" id="UP000566819">
    <property type="component" value="Unassembled WGS sequence"/>
</dbReference>
<dbReference type="PANTHER" id="PTHR36183">
    <property type="entry name" value="BETA-GLUCURONIDASE"/>
    <property type="match status" value="1"/>
</dbReference>
<dbReference type="InterPro" id="IPR031728">
    <property type="entry name" value="GlcAase_C"/>
</dbReference>
<keyword evidence="3" id="KW-1185">Reference proteome</keyword>
<reference evidence="2 3" key="1">
    <citation type="submission" date="2020-03" db="EMBL/GenBank/DDBJ databases">
        <title>Draft Genome Sequence of Cudoniella acicularis.</title>
        <authorList>
            <person name="Buettner E."/>
            <person name="Kellner H."/>
        </authorList>
    </citation>
    <scope>NUCLEOTIDE SEQUENCE [LARGE SCALE GENOMIC DNA]</scope>
    <source>
        <strain evidence="2 3">DSM 108380</strain>
    </source>
</reference>
<accession>A0A8H4RDD4</accession>
<organism evidence="2 3">
    <name type="scientific">Cudoniella acicularis</name>
    <dbReference type="NCBI Taxonomy" id="354080"/>
    <lineage>
        <taxon>Eukaryota</taxon>
        <taxon>Fungi</taxon>
        <taxon>Dikarya</taxon>
        <taxon>Ascomycota</taxon>
        <taxon>Pezizomycotina</taxon>
        <taxon>Leotiomycetes</taxon>
        <taxon>Helotiales</taxon>
        <taxon>Tricladiaceae</taxon>
        <taxon>Cudoniella</taxon>
    </lineage>
</organism>
<evidence type="ECO:0000313" key="3">
    <source>
        <dbReference type="Proteomes" id="UP000566819"/>
    </source>
</evidence>
<dbReference type="Gene3D" id="3.20.20.80">
    <property type="entry name" value="Glycosidases"/>
    <property type="match status" value="1"/>
</dbReference>
<gene>
    <name evidence="2" type="ORF">G7Y89_g10114</name>
</gene>
<evidence type="ECO:0000259" key="1">
    <source>
        <dbReference type="Pfam" id="PF16862"/>
    </source>
</evidence>
<dbReference type="Pfam" id="PF16862">
    <property type="entry name" value="Glyco_hydro_79C"/>
    <property type="match status" value="1"/>
</dbReference>
<dbReference type="AlphaFoldDB" id="A0A8H4RDD4"/>
<proteinExistence type="predicted"/>
<dbReference type="OrthoDB" id="2796951at2759"/>
<dbReference type="InterPro" id="IPR013780">
    <property type="entry name" value="Glyco_hydro_b"/>
</dbReference>
<dbReference type="SUPFAM" id="SSF51445">
    <property type="entry name" value="(Trans)glycosidases"/>
    <property type="match status" value="1"/>
</dbReference>
<dbReference type="Gene3D" id="2.60.40.1180">
    <property type="entry name" value="Golgi alpha-mannosidase II"/>
    <property type="match status" value="1"/>
</dbReference>
<sequence length="478" mass="51367">MLLPQPTPSQAIRQLALLISIKLPSAFHMTSDLTNGGSISLLSLGSDTSVFDPDLSVLRQDANITGIPDAQYYGPLYLTDVLETYPGPVIFGLNRGAGNLSNTVLAATYVKHLPNLYAVELGNEPFAKPNMFESCRHLNIVYPYTGTSYTGNSVGPTLIVVEAGGASAWTPTYEATTEVEYQLAVGNALDITDSIQAGAYYLSPSYGYNATYLLSQETPEALKYVRSFSHHFYPQTISSKAIGAPAPNVETLMSHVNTSTDVAPYALDRTNTESYDLDYVFGETNSVSGGGSPIVSPMFGAGLWVLDYVLRAASSQIVRLNFHFQSYGTSYYIWWDKTTVRSPYYGGYVATEALAGESYISALDNGTTNYAGYAIYSASKSLSKVVLINTDYFDGNGARSTQDFVLSGLSCQSVSAKRLTAANALSRQDFGQAPTFAGQSFSNSTCALGGKKVIERVSVKDGKATFTLFASEALVISL</sequence>
<dbReference type="InterPro" id="IPR017853">
    <property type="entry name" value="GH"/>
</dbReference>
<name>A0A8H4RDD4_9HELO</name>